<gene>
    <name evidence="3" type="ORF">GCM10009539_82900</name>
</gene>
<feature type="region of interest" description="Disordered" evidence="1">
    <location>
        <begin position="218"/>
        <end position="285"/>
    </location>
</feature>
<dbReference type="PANTHER" id="PTHR33824:SF7">
    <property type="entry name" value="POLYKETIDE CYCLASE_DEHYDRASE AND LIPID TRANSPORT SUPERFAMILY PROTEIN"/>
    <property type="match status" value="1"/>
</dbReference>
<sequence length="285" mass="31435">MGAVAPPAAYTALSLVGSGAETSDRARRRPESAERAPSGARIPRVQQRAFHDGTPVGNFSPTRVAGPYSGHRPREEENDVSTIERSIDVHVPVRTAYDQWTQFETFPQFMEGVESIQQTDDLHTHWRTNIAGVKREFDAEITEQRPDERVAWKSTSGEKQAGVVTFHRLDDENTRIMLQLDFQPEGAVEKAGDALGVVSHRVKGDLERFKSFIEERGGATGAWRGEKDAPPQKGDLATDHFTPTTPRTEEDPSAIAHGVPGTTNLTREEAQRAHDEGRPATPPVI</sequence>
<dbReference type="Proteomes" id="UP001500967">
    <property type="component" value="Unassembled WGS sequence"/>
</dbReference>
<dbReference type="SUPFAM" id="SSF55961">
    <property type="entry name" value="Bet v1-like"/>
    <property type="match status" value="1"/>
</dbReference>
<name>A0ABN0V9Z2_9ACTN</name>
<feature type="region of interest" description="Disordered" evidence="1">
    <location>
        <begin position="16"/>
        <end position="80"/>
    </location>
</feature>
<dbReference type="EMBL" id="BAAAGX010000046">
    <property type="protein sequence ID" value="GAA0282380.1"/>
    <property type="molecule type" value="Genomic_DNA"/>
</dbReference>
<dbReference type="InterPro" id="IPR005031">
    <property type="entry name" value="COQ10_START"/>
</dbReference>
<dbReference type="Pfam" id="PF03364">
    <property type="entry name" value="Polyketide_cyc"/>
    <property type="match status" value="1"/>
</dbReference>
<evidence type="ECO:0000259" key="2">
    <source>
        <dbReference type="Pfam" id="PF03364"/>
    </source>
</evidence>
<dbReference type="CDD" id="cd07817">
    <property type="entry name" value="SRPBCC_8"/>
    <property type="match status" value="1"/>
</dbReference>
<keyword evidence="4" id="KW-1185">Reference proteome</keyword>
<evidence type="ECO:0000313" key="3">
    <source>
        <dbReference type="EMBL" id="GAA0282380.1"/>
    </source>
</evidence>
<evidence type="ECO:0000256" key="1">
    <source>
        <dbReference type="SAM" id="MobiDB-lite"/>
    </source>
</evidence>
<reference evidence="3 4" key="1">
    <citation type="journal article" date="2019" name="Int. J. Syst. Evol. Microbiol.">
        <title>The Global Catalogue of Microorganisms (GCM) 10K type strain sequencing project: providing services to taxonomists for standard genome sequencing and annotation.</title>
        <authorList>
            <consortium name="The Broad Institute Genomics Platform"/>
            <consortium name="The Broad Institute Genome Sequencing Center for Infectious Disease"/>
            <person name="Wu L."/>
            <person name="Ma J."/>
        </authorList>
    </citation>
    <scope>NUCLEOTIDE SEQUENCE [LARGE SCALE GENOMIC DNA]</scope>
    <source>
        <strain evidence="3 4">JCM 10425</strain>
    </source>
</reference>
<protein>
    <recommendedName>
        <fullName evidence="2">Coenzyme Q-binding protein COQ10 START domain-containing protein</fullName>
    </recommendedName>
</protein>
<comment type="caution">
    <text evidence="3">The sequence shown here is derived from an EMBL/GenBank/DDBJ whole genome shotgun (WGS) entry which is preliminary data.</text>
</comment>
<organism evidence="3 4">
    <name type="scientific">Cryptosporangium japonicum</name>
    <dbReference type="NCBI Taxonomy" id="80872"/>
    <lineage>
        <taxon>Bacteria</taxon>
        <taxon>Bacillati</taxon>
        <taxon>Actinomycetota</taxon>
        <taxon>Actinomycetes</taxon>
        <taxon>Cryptosporangiales</taxon>
        <taxon>Cryptosporangiaceae</taxon>
        <taxon>Cryptosporangium</taxon>
    </lineage>
</organism>
<proteinExistence type="predicted"/>
<dbReference type="InterPro" id="IPR047137">
    <property type="entry name" value="ORF3"/>
</dbReference>
<feature type="compositionally biased region" description="Basic and acidic residues" evidence="1">
    <location>
        <begin position="266"/>
        <end position="278"/>
    </location>
</feature>
<dbReference type="PANTHER" id="PTHR33824">
    <property type="entry name" value="POLYKETIDE CYCLASE/DEHYDRASE AND LIPID TRANSPORT SUPERFAMILY PROTEIN"/>
    <property type="match status" value="1"/>
</dbReference>
<dbReference type="Gene3D" id="3.30.530.20">
    <property type="match status" value="1"/>
</dbReference>
<dbReference type="InterPro" id="IPR023393">
    <property type="entry name" value="START-like_dom_sf"/>
</dbReference>
<evidence type="ECO:0000313" key="4">
    <source>
        <dbReference type="Proteomes" id="UP001500967"/>
    </source>
</evidence>
<feature type="domain" description="Coenzyme Q-binding protein COQ10 START" evidence="2">
    <location>
        <begin position="89"/>
        <end position="207"/>
    </location>
</feature>
<accession>A0ABN0V9Z2</accession>
<feature type="compositionally biased region" description="Basic and acidic residues" evidence="1">
    <location>
        <begin position="22"/>
        <end position="34"/>
    </location>
</feature>